<dbReference type="GO" id="GO:0046718">
    <property type="term" value="P:symbiont entry into host cell"/>
    <property type="evidence" value="ECO:0007669"/>
    <property type="project" value="UniProtKB-KW"/>
</dbReference>
<evidence type="ECO:0000256" key="27">
    <source>
        <dbReference type="ARBA" id="ARBA00023136"/>
    </source>
</evidence>
<keyword evidence="29" id="KW-0449">Lipoprotein</keyword>
<reference evidence="35" key="1">
    <citation type="submission" date="2019-09" db="EMBL/GenBank/DDBJ databases">
        <authorList>
            <person name="Aasdev A."/>
            <person name="Mishra A."/>
            <person name="Pawar S.D."/>
            <person name="Dubey C.K."/>
            <person name="Chingtham S."/>
            <person name="Kumar N."/>
            <person name="Nagarajan S."/>
            <person name="Bhatia S."/>
            <person name="Nair M."/>
            <person name="Raut A.A."/>
        </authorList>
    </citation>
    <scope>NUCLEOTIDE SEQUENCE</scope>
    <source>
        <strain evidence="35">Ornithogenic_soil-NIHSAD-INDIA-2018</strain>
    </source>
</reference>
<dbReference type="GO" id="GO:0019062">
    <property type="term" value="P:virion attachment to host cell"/>
    <property type="evidence" value="ECO:0007669"/>
    <property type="project" value="UniProtKB-KW"/>
</dbReference>
<dbReference type="GO" id="GO:0039618">
    <property type="term" value="C:T=pseudo3 icosahedral viral capsid"/>
    <property type="evidence" value="ECO:0007669"/>
    <property type="project" value="UniProtKB-KW"/>
</dbReference>
<dbReference type="InterPro" id="IPR014759">
    <property type="entry name" value="Helicase_SF3_ssRNA_vir"/>
</dbReference>
<proteinExistence type="predicted"/>
<dbReference type="Gene3D" id="3.30.70.270">
    <property type="match status" value="2"/>
</dbReference>
<evidence type="ECO:0000256" key="23">
    <source>
        <dbReference type="ARBA" id="ARBA00022870"/>
    </source>
</evidence>
<dbReference type="Gene3D" id="2.40.10.10">
    <property type="entry name" value="Trypsin-like serine proteases"/>
    <property type="match status" value="1"/>
</dbReference>
<dbReference type="Pfam" id="PF00073">
    <property type="entry name" value="Rhv"/>
    <property type="match status" value="2"/>
</dbReference>
<dbReference type="InterPro" id="IPR004004">
    <property type="entry name" value="Helic/Pol/Pept_Calicivir-typ"/>
</dbReference>
<dbReference type="GO" id="GO:0003968">
    <property type="term" value="F:RNA-directed RNA polymerase activity"/>
    <property type="evidence" value="ECO:0007669"/>
    <property type="project" value="UniProtKB-KW"/>
</dbReference>
<keyword evidence="17" id="KW-0378">Hydrolase</keyword>
<organism evidence="35">
    <name type="scientific">megrivirus E1</name>
    <dbReference type="NCBI Taxonomy" id="2079598"/>
    <lineage>
        <taxon>Viruses</taxon>
        <taxon>Riboviria</taxon>
        <taxon>Orthornavirae</taxon>
        <taxon>Pisuviricota</taxon>
        <taxon>Pisoniviricetes</taxon>
        <taxon>Picornavirales</taxon>
        <taxon>Picornaviridae</taxon>
        <taxon>Kodimesavirinae</taxon>
        <taxon>Megrivirus</taxon>
        <taxon>Megrivirus epengu</taxon>
        <taxon>Megrivirus E</taxon>
    </lineage>
</organism>
<accession>A0A881SXU9</accession>
<dbReference type="InterPro" id="IPR043504">
    <property type="entry name" value="Peptidase_S1_PA_chymotrypsin"/>
</dbReference>
<evidence type="ECO:0000256" key="21">
    <source>
        <dbReference type="ARBA" id="ARBA00022840"/>
    </source>
</evidence>
<dbReference type="EMBL" id="MN453780">
    <property type="protein sequence ID" value="QQG31480.1"/>
    <property type="molecule type" value="Genomic_RNA"/>
</dbReference>
<evidence type="ECO:0000256" key="6">
    <source>
        <dbReference type="ARBA" id="ARBA00022488"/>
    </source>
</evidence>
<evidence type="ECO:0000256" key="18">
    <source>
        <dbReference type="ARBA" id="ARBA00022804"/>
    </source>
</evidence>
<evidence type="ECO:0000313" key="35">
    <source>
        <dbReference type="EMBL" id="QQG31480.1"/>
    </source>
</evidence>
<dbReference type="InterPro" id="IPR044067">
    <property type="entry name" value="PCV_3C_PRO"/>
</dbReference>
<evidence type="ECO:0000256" key="20">
    <source>
        <dbReference type="ARBA" id="ARBA00022807"/>
    </source>
</evidence>
<dbReference type="InterPro" id="IPR029053">
    <property type="entry name" value="Viral_coat"/>
</dbReference>
<evidence type="ECO:0000256" key="13">
    <source>
        <dbReference type="ARBA" id="ARBA00022695"/>
    </source>
</evidence>
<keyword evidence="22" id="KW-0946">Virion</keyword>
<dbReference type="InterPro" id="IPR043502">
    <property type="entry name" value="DNA/RNA_pol_sf"/>
</dbReference>
<keyword evidence="26" id="KW-0406">Ion transport</keyword>
<evidence type="ECO:0000256" key="8">
    <source>
        <dbReference type="ARBA" id="ARBA00022553"/>
    </source>
</evidence>
<evidence type="ECO:0000256" key="4">
    <source>
        <dbReference type="ARBA" id="ARBA00022448"/>
    </source>
</evidence>
<dbReference type="GO" id="GO:0006351">
    <property type="term" value="P:DNA-templated transcription"/>
    <property type="evidence" value="ECO:0007669"/>
    <property type="project" value="InterPro"/>
</dbReference>
<evidence type="ECO:0000259" key="33">
    <source>
        <dbReference type="PROSITE" id="PS51218"/>
    </source>
</evidence>
<evidence type="ECO:0000256" key="28">
    <source>
        <dbReference type="ARBA" id="ARBA00023200"/>
    </source>
</evidence>
<evidence type="ECO:0000256" key="24">
    <source>
        <dbReference type="ARBA" id="ARBA00022953"/>
    </source>
</evidence>
<dbReference type="InterPro" id="IPR000605">
    <property type="entry name" value="Helicase_SF3_ssDNA/RNA_vir"/>
</dbReference>
<evidence type="ECO:0000259" key="32">
    <source>
        <dbReference type="PROSITE" id="PS50507"/>
    </source>
</evidence>
<dbReference type="GO" id="GO:0003724">
    <property type="term" value="F:RNA helicase activity"/>
    <property type="evidence" value="ECO:0007669"/>
    <property type="project" value="InterPro"/>
</dbReference>
<keyword evidence="28" id="KW-1035">Host cytoplasm</keyword>
<feature type="domain" description="RdRp catalytic" evidence="32">
    <location>
        <begin position="2534"/>
        <end position="2647"/>
    </location>
</feature>
<evidence type="ECO:0000256" key="31">
    <source>
        <dbReference type="ARBA" id="ARBA00023303"/>
    </source>
</evidence>
<dbReference type="InterPro" id="IPR033703">
    <property type="entry name" value="Rhv-like"/>
</dbReference>
<dbReference type="Pfam" id="PF00548">
    <property type="entry name" value="Peptidase_C3"/>
    <property type="match status" value="1"/>
</dbReference>
<evidence type="ECO:0000256" key="25">
    <source>
        <dbReference type="ARBA" id="ARBA00023039"/>
    </source>
</evidence>
<keyword evidence="9" id="KW-0167">Capsid protein</keyword>
<evidence type="ECO:0000259" key="34">
    <source>
        <dbReference type="PROSITE" id="PS51874"/>
    </source>
</evidence>
<keyword evidence="24" id="KW-0693">Viral RNA replication</keyword>
<evidence type="ECO:0000256" key="14">
    <source>
        <dbReference type="ARBA" id="ARBA00022706"/>
    </source>
</evidence>
<dbReference type="PRINTS" id="PR00918">
    <property type="entry name" value="CALICVIRUSNS"/>
</dbReference>
<dbReference type="GO" id="GO:0034220">
    <property type="term" value="P:monoatomic ion transmembrane transport"/>
    <property type="evidence" value="ECO:0007669"/>
    <property type="project" value="UniProtKB-KW"/>
</dbReference>
<evidence type="ECO:0000256" key="19">
    <source>
        <dbReference type="ARBA" id="ARBA00022806"/>
    </source>
</evidence>
<keyword evidence="18" id="KW-1161">Viral attachment to host cell</keyword>
<keyword evidence="12" id="KW-0808">Transferase</keyword>
<dbReference type="GO" id="GO:0003723">
    <property type="term" value="F:RNA binding"/>
    <property type="evidence" value="ECO:0007669"/>
    <property type="project" value="InterPro"/>
</dbReference>
<keyword evidence="21" id="KW-0067">ATP-binding</keyword>
<keyword evidence="10" id="KW-0945">Host-virus interaction</keyword>
<keyword evidence="31" id="KW-0407">Ion channel</keyword>
<keyword evidence="5" id="KW-0696">RNA-directed RNA polymerase</keyword>
<keyword evidence="20" id="KW-0788">Thiol protease</keyword>
<evidence type="ECO:0000256" key="29">
    <source>
        <dbReference type="ARBA" id="ARBA00023288"/>
    </source>
</evidence>
<dbReference type="GO" id="GO:0005198">
    <property type="term" value="F:structural molecule activity"/>
    <property type="evidence" value="ECO:0007669"/>
    <property type="project" value="InterPro"/>
</dbReference>
<dbReference type="InterPro" id="IPR059138">
    <property type="entry name" value="Pico_VP1"/>
</dbReference>
<evidence type="ECO:0000256" key="15">
    <source>
        <dbReference type="ARBA" id="ARBA00022707"/>
    </source>
</evidence>
<dbReference type="Pfam" id="PF00910">
    <property type="entry name" value="RNA_helicase"/>
    <property type="match status" value="1"/>
</dbReference>
<evidence type="ECO:0000256" key="17">
    <source>
        <dbReference type="ARBA" id="ARBA00022801"/>
    </source>
</evidence>
<dbReference type="InterPro" id="IPR001676">
    <property type="entry name" value="Picornavirus_capsid"/>
</dbReference>
<dbReference type="InterPro" id="IPR009003">
    <property type="entry name" value="Peptidase_S1_PA"/>
</dbReference>
<dbReference type="GO" id="GO:0004197">
    <property type="term" value="F:cysteine-type endopeptidase activity"/>
    <property type="evidence" value="ECO:0007669"/>
    <property type="project" value="InterPro"/>
</dbReference>
<evidence type="ECO:0000256" key="5">
    <source>
        <dbReference type="ARBA" id="ARBA00022484"/>
    </source>
</evidence>
<dbReference type="Pfam" id="PF22663">
    <property type="entry name" value="Rhv_5"/>
    <property type="match status" value="1"/>
</dbReference>
<comment type="subcellular location">
    <subcellularLocation>
        <location evidence="1">Host cytoplasmic vesicle membrane</location>
        <topology evidence="1">Peripheral membrane protein</topology>
        <orientation evidence="1">Cytoplasmic side</orientation>
    </subcellularLocation>
    <subcellularLocation>
        <location evidence="2">Virion</location>
    </subcellularLocation>
</comment>
<dbReference type="Pfam" id="PF00680">
    <property type="entry name" value="RdRP_1"/>
    <property type="match status" value="1"/>
</dbReference>
<dbReference type="InterPro" id="IPR007094">
    <property type="entry name" value="RNA-dir_pol_PSvirus"/>
</dbReference>
<dbReference type="Gene3D" id="1.20.960.20">
    <property type="match status" value="1"/>
</dbReference>
<dbReference type="SUPFAM" id="SSF56672">
    <property type="entry name" value="DNA/RNA polymerases"/>
    <property type="match status" value="1"/>
</dbReference>
<feature type="domain" description="Peptidase C3" evidence="34">
    <location>
        <begin position="2097"/>
        <end position="2291"/>
    </location>
</feature>
<dbReference type="InterPro" id="IPR000199">
    <property type="entry name" value="Peptidase_C3A/C3B_picornavir"/>
</dbReference>
<evidence type="ECO:0000256" key="7">
    <source>
        <dbReference type="ARBA" id="ARBA00022520"/>
    </source>
</evidence>
<dbReference type="GO" id="GO:0006508">
    <property type="term" value="P:proteolysis"/>
    <property type="evidence" value="ECO:0007669"/>
    <property type="project" value="UniProtKB-KW"/>
</dbReference>
<keyword evidence="11" id="KW-0645">Protease</keyword>
<dbReference type="InterPro" id="IPR043128">
    <property type="entry name" value="Rev_trsase/Diguanyl_cyclase"/>
</dbReference>
<dbReference type="SUPFAM" id="SSF88633">
    <property type="entry name" value="Positive stranded ssRNA viruses"/>
    <property type="match status" value="2"/>
</dbReference>
<dbReference type="PROSITE" id="PS51874">
    <property type="entry name" value="PCV_3C_PRO"/>
    <property type="match status" value="1"/>
</dbReference>
<feature type="domain" description="SF3 helicase" evidence="33">
    <location>
        <begin position="1653"/>
        <end position="1818"/>
    </location>
</feature>
<evidence type="ECO:0000256" key="3">
    <source>
        <dbReference type="ARBA" id="ARBA00020107"/>
    </source>
</evidence>
<evidence type="ECO:0000256" key="26">
    <source>
        <dbReference type="ARBA" id="ARBA00023065"/>
    </source>
</evidence>
<keyword evidence="8" id="KW-0597">Phosphoprotein</keyword>
<dbReference type="Gene3D" id="2.60.120.20">
    <property type="match status" value="3"/>
</dbReference>
<keyword evidence="7" id="KW-0191">Covalent protein-RNA linkage</keyword>
<protein>
    <recommendedName>
        <fullName evidence="3">Genome polyprotein</fullName>
    </recommendedName>
</protein>
<sequence length="2770" mass="308672">MDSRLTFLQNFLKEHGASLSDWERRVIEREIEITKKRKFEEETEMVVKELIKSVDAVFAPLDANVFKFEAPDPELNEILDKMLKDLPLVLTQKDLEMFQEVISRYRFEADITTKFDNPSQIIVKNLAFKFESPMQPHKPEDNTPLQAQQEDMCEEKNFGSAATAETSIRAVTQPQGRSHSNWTIETHAGASLRLWIAGADWTSSATTGTALNFSLFQASGPAAGPLLLPLALVRNTSAIDVGGTDTSIIGTNQFSQMYVTHALYSTGYDVFVTLNGTQFHSGSLLVVAVPAPHVLQKPLSNQLPSANKSIAIGDLYNIVQAGIFPSGRLMPRSNSELHLSLPYVHHSPMKQTVTGEVDYAIYVIVESQLGVPTGTVPTLRVNIEVQPKNPIFAASKRPQNTFAFGQVNITTLPTPPVPASFEMQSRDIPGVGAIASARSGALQTVTFGKPAPELSFLPPRTEDFRSLLARPTIKTLIKVQNSYSTGTLIAEWDVGPLGDLRDPGGAVKVQEGESFLSTFSRYFVQWRGSINYTLEWVGPAVSSGRILLAYQPGAAREHKTGEQGPQVPAGNVLNALTTGPHLVWDLSNSTSVTFTADYALDTDWANVRRMMAAGSGNTASSDYGGVGSKGISGTMYLAMITNVVTPQTTQQAFDIVLHESAGPDFSLRYFSPIASNTYPIFNGVLDQGPPDAVHIPGSTELDEFPLSVERIMNHPRLLANGSFTRNQVLKLPLSLITFSTGTTANDNQVRIAPARIFPALFTYLKADLRIIVTTSSTSNLIVAYRPPGIPDTPFGDVPLSANSLTNANWTILSTRADNTGFELFVPFPSNQSAFGTSISTLNRSDVVYNPAQDQYNPGYLGTVLVVSRDIDQATVTQQSVSVFVGFENVSAHVPRPFGPIIARIAQPTMLAQEVDDFGEEPLELAEFESPTPSPLPRTFFTIEEFKRIWNISDREWDEGITDDGWEIASLLDELDISLEDVVDIPLCLLDLDKTLDDEEDAYENLNLLFELPMEYPEGPDYEGIWYFGEFYRMIPSYSPCSSCCWETPYMKAVLVYDPCPRMREYHKFWIITRRIRCEAITYPFKALMKAQREYRRFTMSGYTPRKIVSEYQKAFDFVLHIMQDQFEVSTDSEDSDFFDDDMEGSIYFEAPMEKDVKPKRFCQIATDSDPPILINVPIDTDDEDEAEADDEPPLHPYGEKPFIYYVSRGLYTHWGIAKGNQAISLVQDGMHAKVSFTPEDLPRAQLYKYVNMGAWFSAFCSVGSDFPNYSITNNCTHWTEMMTGEPCSNTGKYLFCSLAACAVAIPFLFHSGRVPCDSAQTTTRGHREHRFRRSIFFSKPFSLPRRKPVSAFYEAPMFKINVSNPAVETSANAATLEIKQTLETYRDMAPALSTAITKAACSMQDTSIKASDLLDKLDGLVDSAIDFLPKAADAATEASQSIVSSLGKKIGSMLLKVIGYCLIIFGNPNPATVAGVISLMASEVLDSKMLRDKIKSVAVSFSHKLQSLFSSLFGVDVCVDDPEIFDNTEFDVLYRQYMEDRVEFESPSQPLQTFNQGVLAMKNVEWIIEKIKDLIGFVIDKLKGKQKSNPEDYVKQRADYIVKLFDDSVETGSCQHVNRELLDKRLGEANTMLSYCVNNKLHSAAQLLSKTVTNYRTTARKLDASAYEERPEPVVVYIHGAPGVGKSILSNVIARAYCKKFNLPFSSSVFTTPPGSEYFDGYTGQPVHIIDDFCQNTTGEDVKLFCQMVSTVRFSPPMAALEEKGCNYTSRLILATSNLATPQSNEVRIPAALERRCHIKVRTILAPQFQNSSGKLDMAAAFRPCGPAKTSDFKNDCAYLNGAAITCSVYVGTDRTVEKMSVYDLMDLIYEELDRRDQCQDVLKNILFEAPMTPGLQKYYADGVIPTLCNHVDHDSKNCYRVFFRKGDWVDKYDFRTHSELAEFMEGYYKGILPDAKEIRPCPCTNPDCGKLQFFVDGAAKIVDFRSKSAMDFYLFKSGNRHVIFDPEPFSPTVVAPTPKKDVNDLKSEILSLKKKCFISFAITALGTLASVIGAVVYLCKKKKSGVQAAYTGLPPGSKTKKDHPRPIPQRHINYEAPLLPQICNKLSNNVFSMSFNCPGYKPFCISGLGIADRLAVTNHHAMSKAVSVTCRGKTYQRDELKPVQIVRGGRPTDLVFFTFPDGDQFRDITRFFQSTKDKFPRDDVVLVSRSEKMVCNVRATNVRGLKNVSVGDDGEGVNFHNVVAYDCATMPGLCGSPIVSTNPARECILGIHFAGTGATGLCAPIYREDFGPKLEGKIEPIPHPGKPTHVPRKSNLKKSPAYGAFPVTHEPAALTRNDKRLEDGVVLDDVMFSKHSGDHPGWPTLEPAMSYVVTDLMKNLGFSVHDKIEMWTLEQAINGEGVMDGIDMNQSPGYPYNTSGRSRRSFFEWADGKWKPTKELEEAVQHALESPEDFYFTTFLKDELRPRSKVVAGKTRLVDGDSLPRALAYRMVFGPLFERMIAKNGPKIHSAVGCNPDTDWTRYFHEMGPGVYPYCYDLDYSCYDSSEPKISFELMGKYLQPYFSFPIGKYFDALATSKHVYELNAYQMVGGMTSGCVGTSMFNCINNSAFIVSALISMKLSPEDFSWLCYGDDVIISTHEKNLSKRIAEFYHKNTPLVVTPASKSGDFPETSTIYDVTFLKRYFQPDSAYPELIHPFMPLDHLKQSVMWRTDGPFQAKIDSLALLAFHAGGDAYREFVQRVEKACHDRGEDYVFKPFEYLMAAWYANFF</sequence>
<keyword evidence="19" id="KW-0347">Helicase</keyword>
<dbReference type="GO" id="GO:0039694">
    <property type="term" value="P:viral RNA genome replication"/>
    <property type="evidence" value="ECO:0007669"/>
    <property type="project" value="InterPro"/>
</dbReference>
<dbReference type="GO" id="GO:0005524">
    <property type="term" value="F:ATP binding"/>
    <property type="evidence" value="ECO:0007669"/>
    <property type="project" value="UniProtKB-KW"/>
</dbReference>
<dbReference type="GO" id="GO:0044162">
    <property type="term" value="C:host cell cytoplasmic vesicle membrane"/>
    <property type="evidence" value="ECO:0007669"/>
    <property type="project" value="UniProtKB-SubCell"/>
</dbReference>
<evidence type="ECO:0000256" key="2">
    <source>
        <dbReference type="ARBA" id="ARBA00004328"/>
    </source>
</evidence>
<dbReference type="GO" id="GO:0015267">
    <property type="term" value="F:channel activity"/>
    <property type="evidence" value="ECO:0007669"/>
    <property type="project" value="UniProtKB-KW"/>
</dbReference>
<dbReference type="Gene3D" id="3.40.50.300">
    <property type="entry name" value="P-loop containing nucleotide triphosphate hydrolases"/>
    <property type="match status" value="1"/>
</dbReference>
<keyword evidence="25" id="KW-1182">Viral ion channel</keyword>
<evidence type="ECO:0000256" key="22">
    <source>
        <dbReference type="ARBA" id="ARBA00022844"/>
    </source>
</evidence>
<evidence type="ECO:0000256" key="1">
    <source>
        <dbReference type="ARBA" id="ARBA00004295"/>
    </source>
</evidence>
<evidence type="ECO:0000256" key="9">
    <source>
        <dbReference type="ARBA" id="ARBA00022561"/>
    </source>
</evidence>
<evidence type="ECO:0000256" key="30">
    <source>
        <dbReference type="ARBA" id="ARBA00023296"/>
    </source>
</evidence>
<dbReference type="SUPFAM" id="SSF50494">
    <property type="entry name" value="Trypsin-like serine proteases"/>
    <property type="match status" value="1"/>
</dbReference>
<keyword evidence="6" id="KW-1036">Host cytoplasmic vesicle</keyword>
<evidence type="ECO:0000256" key="12">
    <source>
        <dbReference type="ARBA" id="ARBA00022679"/>
    </source>
</evidence>
<keyword evidence="13" id="KW-0548">Nucleotidyltransferase</keyword>
<dbReference type="CDD" id="cd23223">
    <property type="entry name" value="Megrivirus_RdRp"/>
    <property type="match status" value="1"/>
</dbReference>
<evidence type="ECO:0000256" key="11">
    <source>
        <dbReference type="ARBA" id="ARBA00022670"/>
    </source>
</evidence>
<dbReference type="InterPro" id="IPR027417">
    <property type="entry name" value="P-loop_NTPase"/>
</dbReference>
<dbReference type="InterPro" id="IPR001205">
    <property type="entry name" value="RNA-dir_pol_C"/>
</dbReference>
<keyword evidence="23" id="KW-1043">Host membrane</keyword>
<evidence type="ECO:0000256" key="16">
    <source>
        <dbReference type="ARBA" id="ARBA00022741"/>
    </source>
</evidence>
<keyword evidence="16" id="KW-0547">Nucleotide-binding</keyword>
<dbReference type="PROSITE" id="PS51218">
    <property type="entry name" value="SF3_HELICASE_2"/>
    <property type="match status" value="1"/>
</dbReference>
<keyword evidence="14" id="KW-1143">T=pseudo3 icosahedral capsid protein</keyword>
<keyword evidence="4" id="KW-0813">Transport</keyword>
<dbReference type="PROSITE" id="PS50507">
    <property type="entry name" value="RDRP_SSRNA_POS"/>
    <property type="match status" value="1"/>
</dbReference>
<evidence type="ECO:0000256" key="10">
    <source>
        <dbReference type="ARBA" id="ARBA00022581"/>
    </source>
</evidence>
<dbReference type="SUPFAM" id="SSF52540">
    <property type="entry name" value="P-loop containing nucleoside triphosphate hydrolases"/>
    <property type="match status" value="1"/>
</dbReference>
<keyword evidence="30" id="KW-1160">Virus entry into host cell</keyword>
<name>A0A881SXU9_9PICO</name>
<keyword evidence="15" id="KW-0519">Myristate</keyword>
<keyword evidence="27" id="KW-0472">Membrane</keyword>
<dbReference type="CDD" id="cd00205">
    <property type="entry name" value="rhv_like"/>
    <property type="match status" value="3"/>
</dbReference>